<evidence type="ECO:0000256" key="3">
    <source>
        <dbReference type="ARBA" id="ARBA00023295"/>
    </source>
</evidence>
<feature type="chain" id="PRO_5020501446" description="F5/8 type C domain-containing protein" evidence="4">
    <location>
        <begin position="23"/>
        <end position="660"/>
    </location>
</feature>
<dbReference type="InterPro" id="IPR049166">
    <property type="entry name" value="GH39_cat"/>
</dbReference>
<dbReference type="SUPFAM" id="SSF51445">
    <property type="entry name" value="(Trans)glycosidases"/>
    <property type="match status" value="1"/>
</dbReference>
<dbReference type="Gene3D" id="3.20.20.80">
    <property type="entry name" value="Glycosidases"/>
    <property type="match status" value="1"/>
</dbReference>
<proteinExistence type="inferred from homology"/>
<accession>A0A4R4PWP2</accession>
<comment type="caution">
    <text evidence="6">The sequence shown here is derived from an EMBL/GenBank/DDBJ whole genome shotgun (WGS) entry which is preliminary data.</text>
</comment>
<dbReference type="RefSeq" id="WP_132409244.1">
    <property type="nucleotide sequence ID" value="NZ_SMKA01000102.1"/>
</dbReference>
<dbReference type="Gene3D" id="2.60.120.260">
    <property type="entry name" value="Galactose-binding domain-like"/>
    <property type="match status" value="1"/>
</dbReference>
<keyword evidence="2" id="KW-0378">Hydrolase</keyword>
<dbReference type="AlphaFoldDB" id="A0A4R4PWP2"/>
<dbReference type="EMBL" id="SMKA01000102">
    <property type="protein sequence ID" value="TDC26897.1"/>
    <property type="molecule type" value="Genomic_DNA"/>
</dbReference>
<dbReference type="GO" id="GO:0004553">
    <property type="term" value="F:hydrolase activity, hydrolyzing O-glycosyl compounds"/>
    <property type="evidence" value="ECO:0007669"/>
    <property type="project" value="TreeGrafter"/>
</dbReference>
<evidence type="ECO:0000256" key="4">
    <source>
        <dbReference type="SAM" id="SignalP"/>
    </source>
</evidence>
<name>A0A4R4PWP2_9ACTN</name>
<dbReference type="PANTHER" id="PTHR12631">
    <property type="entry name" value="ALPHA-L-IDURONIDASE"/>
    <property type="match status" value="1"/>
</dbReference>
<keyword evidence="3" id="KW-0326">Glycosidase</keyword>
<protein>
    <recommendedName>
        <fullName evidence="5">F5/8 type C domain-containing protein</fullName>
    </recommendedName>
</protein>
<sequence length="660" mass="70210">MRRWTALLLPLVLALIPATVRAAPAATVEVSAVYGTDNGTLNKELVLRASQGGYLTLQNLHVLADHADELADLGLREIRVDHVFDDSFYGVVKGVDNFDFSKLDAVLKPLVDNGIRPWISLSYMPGAFATNGLFSPPRDYAAWGRAVEAMVSHYAAMPGSGYRGWNWEVWNEPDNKAGFWTGTTAQYNQLYGASAQAVRRGDPTAKVGGPGVAAPTVGLLGGWLDYIAANPGIPCDFVSWHSYGPNEFNSTQGIRGELSRRGIPAKQLYITEWNSTASMNNGPGTWPDTHQTASYALQRMYDALGEPGLNGIHFFSGLEGWRPSMDFNGDLGLLTVDGRRKAVGNAFAMFDALGNTKLSTTISGNNGTATYGLVTADAAAQKTTILLWNNTLNATTFHPSLSSLPYTSSNFAVTRYDVNAQNSSSDNAAGQKNLRPSAHELLRPSDRTVVASASTWSTTVTLASNAVALIELTPSSDTPGSKPVPGVQSTIDFARGAAVAPSSSYTNAGQGWGPTALVDGRRYSYTGANEGNPTMGWTSVEHPTAAATESVRVDLGAPRTFDAVTLWPRSDQFGDGRGFPADFTIQGSNDGSTWSQPLVTKTGYGGGAPVLGPQTFPAAGSYRYLRVTATKLGLPIPEAAGNAYRFQLAELEVTAPTTLG</sequence>
<feature type="signal peptide" evidence="4">
    <location>
        <begin position="1"/>
        <end position="22"/>
    </location>
</feature>
<evidence type="ECO:0000313" key="7">
    <source>
        <dbReference type="Proteomes" id="UP000295075"/>
    </source>
</evidence>
<keyword evidence="7" id="KW-1185">Reference proteome</keyword>
<dbReference type="Pfam" id="PF01229">
    <property type="entry name" value="Glyco_hydro_39"/>
    <property type="match status" value="1"/>
</dbReference>
<evidence type="ECO:0000313" key="6">
    <source>
        <dbReference type="EMBL" id="TDC26897.1"/>
    </source>
</evidence>
<dbReference type="InterPro" id="IPR051923">
    <property type="entry name" value="Glycosyl_Hydrolase_39"/>
</dbReference>
<gene>
    <name evidence="6" type="ORF">E1261_21690</name>
</gene>
<comment type="similarity">
    <text evidence="1">Belongs to the glycosyl hydrolase 39 family.</text>
</comment>
<reference evidence="6 7" key="1">
    <citation type="submission" date="2019-03" db="EMBL/GenBank/DDBJ databases">
        <title>Draft genome sequences of novel Actinobacteria.</title>
        <authorList>
            <person name="Sahin N."/>
            <person name="Ay H."/>
            <person name="Saygin H."/>
        </authorList>
    </citation>
    <scope>NUCLEOTIDE SEQUENCE [LARGE SCALE GENOMIC DNA]</scope>
    <source>
        <strain evidence="6 7">JCM 30547</strain>
    </source>
</reference>
<organism evidence="6 7">
    <name type="scientific">Kribbella albertanoniae</name>
    <dbReference type="NCBI Taxonomy" id="1266829"/>
    <lineage>
        <taxon>Bacteria</taxon>
        <taxon>Bacillati</taxon>
        <taxon>Actinomycetota</taxon>
        <taxon>Actinomycetes</taxon>
        <taxon>Propionibacteriales</taxon>
        <taxon>Kribbellaceae</taxon>
        <taxon>Kribbella</taxon>
    </lineage>
</organism>
<dbReference type="OrthoDB" id="5242547at2"/>
<dbReference type="Pfam" id="PF00754">
    <property type="entry name" value="F5_F8_type_C"/>
    <property type="match status" value="1"/>
</dbReference>
<feature type="domain" description="F5/8 type C" evidence="5">
    <location>
        <begin position="486"/>
        <end position="651"/>
    </location>
</feature>
<dbReference type="InterPro" id="IPR000421">
    <property type="entry name" value="FA58C"/>
</dbReference>
<dbReference type="SUPFAM" id="SSF49785">
    <property type="entry name" value="Galactose-binding domain-like"/>
    <property type="match status" value="1"/>
</dbReference>
<dbReference type="PANTHER" id="PTHR12631:SF10">
    <property type="entry name" value="BETA-XYLOSIDASE-LIKE PROTEIN-RELATED"/>
    <property type="match status" value="1"/>
</dbReference>
<dbReference type="Proteomes" id="UP000295075">
    <property type="component" value="Unassembled WGS sequence"/>
</dbReference>
<dbReference type="InterPro" id="IPR008979">
    <property type="entry name" value="Galactose-bd-like_sf"/>
</dbReference>
<dbReference type="InterPro" id="IPR017853">
    <property type="entry name" value="GH"/>
</dbReference>
<evidence type="ECO:0000256" key="2">
    <source>
        <dbReference type="ARBA" id="ARBA00022801"/>
    </source>
</evidence>
<dbReference type="PROSITE" id="PS50022">
    <property type="entry name" value="FA58C_3"/>
    <property type="match status" value="1"/>
</dbReference>
<evidence type="ECO:0000256" key="1">
    <source>
        <dbReference type="ARBA" id="ARBA00008875"/>
    </source>
</evidence>
<evidence type="ECO:0000259" key="5">
    <source>
        <dbReference type="PROSITE" id="PS50022"/>
    </source>
</evidence>
<keyword evidence="4" id="KW-0732">Signal</keyword>